<proteinExistence type="predicted"/>
<name>A0A369MWZ1_EGGLN</name>
<sequence length="72" mass="7660">MIRNVLKPDGTAHIEQQVGNMRYDLTTGQVDAVVPGAGATNLVFGADGRPHVELTTGSIRQDLGRPGFDTLL</sequence>
<dbReference type="RefSeq" id="WP_035585815.1">
    <property type="nucleotide sequence ID" value="NZ_PPTY01000046.1"/>
</dbReference>
<evidence type="ECO:0000313" key="1">
    <source>
        <dbReference type="EMBL" id="RDB81306.1"/>
    </source>
</evidence>
<comment type="caution">
    <text evidence="1">The sequence shown here is derived from an EMBL/GenBank/DDBJ whole genome shotgun (WGS) entry which is preliminary data.</text>
</comment>
<accession>A0A369MWZ1</accession>
<reference evidence="1 2" key="1">
    <citation type="journal article" date="2018" name="Elife">
        <title>Discovery and characterization of a prevalent human gut bacterial enzyme sufficient for the inactivation of a family of plant toxins.</title>
        <authorList>
            <person name="Koppel N."/>
            <person name="Bisanz J.E."/>
            <person name="Pandelia M.E."/>
            <person name="Turnbaugh P.J."/>
            <person name="Balskus E.P."/>
        </authorList>
    </citation>
    <scope>NUCLEOTIDE SEQUENCE [LARGE SCALE GENOMIC DNA]</scope>
    <source>
        <strain evidence="1 2">FAA1-1-60AUCSF</strain>
    </source>
</reference>
<dbReference type="AlphaFoldDB" id="A0A369MWZ1"/>
<dbReference type="EMBL" id="PPTY01000046">
    <property type="protein sequence ID" value="RDB81306.1"/>
    <property type="molecule type" value="Genomic_DNA"/>
</dbReference>
<evidence type="ECO:0000313" key="2">
    <source>
        <dbReference type="Proteomes" id="UP000253857"/>
    </source>
</evidence>
<gene>
    <name evidence="1" type="ORF">C1871_14665</name>
</gene>
<dbReference type="Proteomes" id="UP000253857">
    <property type="component" value="Unassembled WGS sequence"/>
</dbReference>
<protein>
    <submittedName>
        <fullName evidence="1">Uncharacterized protein</fullName>
    </submittedName>
</protein>
<organism evidence="1 2">
    <name type="scientific">Eggerthella lenta</name>
    <name type="common">Eubacterium lentum</name>
    <dbReference type="NCBI Taxonomy" id="84112"/>
    <lineage>
        <taxon>Bacteria</taxon>
        <taxon>Bacillati</taxon>
        <taxon>Actinomycetota</taxon>
        <taxon>Coriobacteriia</taxon>
        <taxon>Eggerthellales</taxon>
        <taxon>Eggerthellaceae</taxon>
        <taxon>Eggerthella</taxon>
    </lineage>
</organism>